<dbReference type="Proteomes" id="UP000735302">
    <property type="component" value="Unassembled WGS sequence"/>
</dbReference>
<proteinExistence type="predicted"/>
<keyword evidence="3" id="KW-1185">Reference proteome</keyword>
<feature type="region of interest" description="Disordered" evidence="1">
    <location>
        <begin position="1"/>
        <end position="30"/>
    </location>
</feature>
<evidence type="ECO:0000313" key="2">
    <source>
        <dbReference type="EMBL" id="GFO29019.1"/>
    </source>
</evidence>
<dbReference type="EMBL" id="BLXT01006100">
    <property type="protein sequence ID" value="GFO29019.1"/>
    <property type="molecule type" value="Genomic_DNA"/>
</dbReference>
<evidence type="ECO:0000256" key="1">
    <source>
        <dbReference type="SAM" id="MobiDB-lite"/>
    </source>
</evidence>
<name>A0AAV4CD15_9GAST</name>
<sequence>MNGTSKSTLGLPRGVGLPLDGSPSGHRSASGRRVCLWTQGLPPDFGSGLYPAVQEQYHHRSSSPAGLRSLPRPRCRTTGTRQHSVLSGPAHGHHVVALTSGSGSCLCPLHVTTGTRSGKRQIRLHKILRALLHQINIHGVDSFKIHKNC</sequence>
<feature type="region of interest" description="Disordered" evidence="1">
    <location>
        <begin position="55"/>
        <end position="88"/>
    </location>
</feature>
<dbReference type="AlphaFoldDB" id="A0AAV4CD15"/>
<comment type="caution">
    <text evidence="2">The sequence shown here is derived from an EMBL/GenBank/DDBJ whole genome shotgun (WGS) entry which is preliminary data.</text>
</comment>
<accession>A0AAV4CD15</accession>
<evidence type="ECO:0000313" key="3">
    <source>
        <dbReference type="Proteomes" id="UP000735302"/>
    </source>
</evidence>
<gene>
    <name evidence="2" type="ORF">PoB_005552400</name>
</gene>
<organism evidence="2 3">
    <name type="scientific">Plakobranchus ocellatus</name>
    <dbReference type="NCBI Taxonomy" id="259542"/>
    <lineage>
        <taxon>Eukaryota</taxon>
        <taxon>Metazoa</taxon>
        <taxon>Spiralia</taxon>
        <taxon>Lophotrochozoa</taxon>
        <taxon>Mollusca</taxon>
        <taxon>Gastropoda</taxon>
        <taxon>Heterobranchia</taxon>
        <taxon>Euthyneura</taxon>
        <taxon>Panpulmonata</taxon>
        <taxon>Sacoglossa</taxon>
        <taxon>Placobranchoidea</taxon>
        <taxon>Plakobranchidae</taxon>
        <taxon>Plakobranchus</taxon>
    </lineage>
</organism>
<protein>
    <submittedName>
        <fullName evidence="2">Uncharacterized protein</fullName>
    </submittedName>
</protein>
<reference evidence="2 3" key="1">
    <citation type="journal article" date="2021" name="Elife">
        <title>Chloroplast acquisition without the gene transfer in kleptoplastic sea slugs, Plakobranchus ocellatus.</title>
        <authorList>
            <person name="Maeda T."/>
            <person name="Takahashi S."/>
            <person name="Yoshida T."/>
            <person name="Shimamura S."/>
            <person name="Takaki Y."/>
            <person name="Nagai Y."/>
            <person name="Toyoda A."/>
            <person name="Suzuki Y."/>
            <person name="Arimoto A."/>
            <person name="Ishii H."/>
            <person name="Satoh N."/>
            <person name="Nishiyama T."/>
            <person name="Hasebe M."/>
            <person name="Maruyama T."/>
            <person name="Minagawa J."/>
            <person name="Obokata J."/>
            <person name="Shigenobu S."/>
        </authorList>
    </citation>
    <scope>NUCLEOTIDE SEQUENCE [LARGE SCALE GENOMIC DNA]</scope>
</reference>